<dbReference type="Gene3D" id="3.30.160.670">
    <property type="match status" value="1"/>
</dbReference>
<reference evidence="1 2" key="1">
    <citation type="submission" date="2023-10" db="EMBL/GenBank/DDBJ databases">
        <title>Rubellicoccus peritrichatus gen. nov., sp. nov., isolated from an algae of coral reef tank.</title>
        <authorList>
            <person name="Luo J."/>
        </authorList>
    </citation>
    <scope>NUCLEOTIDE SEQUENCE [LARGE SCALE GENOMIC DNA]</scope>
    <source>
        <strain evidence="1 2">CR14</strain>
    </source>
</reference>
<keyword evidence="2" id="KW-1185">Reference proteome</keyword>
<dbReference type="Proteomes" id="UP001304300">
    <property type="component" value="Chromosome"/>
</dbReference>
<evidence type="ECO:0000313" key="1">
    <source>
        <dbReference type="EMBL" id="WOO40016.1"/>
    </source>
</evidence>
<sequence>MTYKHYSFIVSGLLGLFFLSGCKTLEFGNNPMLDSEISPLQTFAVLPVKGNYNAIMSSSPERVRQTTTDSIIEKMTAKGYTLVGEGQTPDFTVNPQWMISTQNNRAQLLNAGSVETSRQIPELSRVASISIAVNEGDTNELMWRNTSPWPFDVRYATIADIQNSVAWALESFPVQINTMPKVEE</sequence>
<proteinExistence type="predicted"/>
<name>A0AAQ3L6K8_9BACT</name>
<gene>
    <name evidence="1" type="ORF">RZN69_15440</name>
</gene>
<evidence type="ECO:0008006" key="3">
    <source>
        <dbReference type="Google" id="ProtNLM"/>
    </source>
</evidence>
<dbReference type="KEGG" id="puo:RZN69_15440"/>
<accession>A0AAQ3L6K8</accession>
<evidence type="ECO:0000313" key="2">
    <source>
        <dbReference type="Proteomes" id="UP001304300"/>
    </source>
</evidence>
<organism evidence="1 2">
    <name type="scientific">Rubellicoccus peritrichatus</name>
    <dbReference type="NCBI Taxonomy" id="3080537"/>
    <lineage>
        <taxon>Bacteria</taxon>
        <taxon>Pseudomonadati</taxon>
        <taxon>Verrucomicrobiota</taxon>
        <taxon>Opitutia</taxon>
        <taxon>Puniceicoccales</taxon>
        <taxon>Cerasicoccaceae</taxon>
        <taxon>Rubellicoccus</taxon>
    </lineage>
</organism>
<protein>
    <recommendedName>
        <fullName evidence="3">DUF4136 domain-containing protein</fullName>
    </recommendedName>
</protein>
<dbReference type="PROSITE" id="PS51257">
    <property type="entry name" value="PROKAR_LIPOPROTEIN"/>
    <property type="match status" value="1"/>
</dbReference>
<dbReference type="AlphaFoldDB" id="A0AAQ3L6K8"/>
<dbReference type="RefSeq" id="WP_317832102.1">
    <property type="nucleotide sequence ID" value="NZ_CP136920.1"/>
</dbReference>
<dbReference type="EMBL" id="CP136920">
    <property type="protein sequence ID" value="WOO40016.1"/>
    <property type="molecule type" value="Genomic_DNA"/>
</dbReference>